<gene>
    <name evidence="1" type="ORF">I7412_41660</name>
</gene>
<accession>A0A937US71</accession>
<dbReference type="EMBL" id="JAEACQ010000387">
    <property type="protein sequence ID" value="MBL7633554.1"/>
    <property type="molecule type" value="Genomic_DNA"/>
</dbReference>
<keyword evidence="2" id="KW-1185">Reference proteome</keyword>
<sequence length="238" mass="24977">MGMRQTVRPWPARRGLVAAVTLLGAAAMFLVGCGGGAEGNGLASAPAAEIGGRTLDSFRAVDNVRVTARLSSGSVENADTSWDLRIAGQTTSGTFTISGHKIEVIKIEADTYIRAGVGYYAEIGESDAADLLADRWVRLTERQADQYRFLTVDGIALSIEGYLTNLDGAVSKTTLDGRDAVRVEDRDGVTLYAATTGDPVPLRIDLVGQENGRLEFLEYGAAAVATAPADPVDLAGIG</sequence>
<organism evidence="1 2">
    <name type="scientific">Frankia nepalensis</name>
    <dbReference type="NCBI Taxonomy" id="1836974"/>
    <lineage>
        <taxon>Bacteria</taxon>
        <taxon>Bacillati</taxon>
        <taxon>Actinomycetota</taxon>
        <taxon>Actinomycetes</taxon>
        <taxon>Frankiales</taxon>
        <taxon>Frankiaceae</taxon>
        <taxon>Frankia</taxon>
    </lineage>
</organism>
<reference evidence="1" key="1">
    <citation type="submission" date="2020-12" db="EMBL/GenBank/DDBJ databases">
        <title>Genomic characterization of non-nitrogen-fixing Frankia strains.</title>
        <authorList>
            <person name="Carlos-Shanley C."/>
            <person name="Guerra T."/>
            <person name="Hahn D."/>
        </authorList>
    </citation>
    <scope>NUCLEOTIDE SEQUENCE</scope>
    <source>
        <strain evidence="1">CN6</strain>
    </source>
</reference>
<protein>
    <recommendedName>
        <fullName evidence="3">Lipoprotein</fullName>
    </recommendedName>
</protein>
<name>A0A937US71_9ACTN</name>
<dbReference type="Proteomes" id="UP000604475">
    <property type="component" value="Unassembled WGS sequence"/>
</dbReference>
<proteinExistence type="predicted"/>
<comment type="caution">
    <text evidence="1">The sequence shown here is derived from an EMBL/GenBank/DDBJ whole genome shotgun (WGS) entry which is preliminary data.</text>
</comment>
<evidence type="ECO:0008006" key="3">
    <source>
        <dbReference type="Google" id="ProtNLM"/>
    </source>
</evidence>
<dbReference type="AlphaFoldDB" id="A0A937US71"/>
<dbReference type="PROSITE" id="PS51257">
    <property type="entry name" value="PROKAR_LIPOPROTEIN"/>
    <property type="match status" value="1"/>
</dbReference>
<evidence type="ECO:0000313" key="1">
    <source>
        <dbReference type="EMBL" id="MBL7633554.1"/>
    </source>
</evidence>
<evidence type="ECO:0000313" key="2">
    <source>
        <dbReference type="Proteomes" id="UP000604475"/>
    </source>
</evidence>
<dbReference type="RefSeq" id="WP_203006489.1">
    <property type="nucleotide sequence ID" value="NZ_JADWYU010000026.1"/>
</dbReference>